<dbReference type="EMBL" id="JBHRYQ010000001">
    <property type="protein sequence ID" value="MFC3811991.1"/>
    <property type="molecule type" value="Genomic_DNA"/>
</dbReference>
<name>A0ABV7YYF0_9BACT</name>
<gene>
    <name evidence="1" type="ORF">ACFOOI_15125</name>
</gene>
<evidence type="ECO:0000313" key="1">
    <source>
        <dbReference type="EMBL" id="MFC3811991.1"/>
    </source>
</evidence>
<evidence type="ECO:0000313" key="2">
    <source>
        <dbReference type="Proteomes" id="UP001595616"/>
    </source>
</evidence>
<organism evidence="1 2">
    <name type="scientific">Lacihabitans lacunae</name>
    <dbReference type="NCBI Taxonomy" id="1028214"/>
    <lineage>
        <taxon>Bacteria</taxon>
        <taxon>Pseudomonadati</taxon>
        <taxon>Bacteroidota</taxon>
        <taxon>Cytophagia</taxon>
        <taxon>Cytophagales</taxon>
        <taxon>Leadbetterellaceae</taxon>
        <taxon>Lacihabitans</taxon>
    </lineage>
</organism>
<keyword evidence="2" id="KW-1185">Reference proteome</keyword>
<proteinExistence type="predicted"/>
<reference evidence="2" key="1">
    <citation type="journal article" date="2019" name="Int. J. Syst. Evol. Microbiol.">
        <title>The Global Catalogue of Microorganisms (GCM) 10K type strain sequencing project: providing services to taxonomists for standard genome sequencing and annotation.</title>
        <authorList>
            <consortium name="The Broad Institute Genomics Platform"/>
            <consortium name="The Broad Institute Genome Sequencing Center for Infectious Disease"/>
            <person name="Wu L."/>
            <person name="Ma J."/>
        </authorList>
    </citation>
    <scope>NUCLEOTIDE SEQUENCE [LARGE SCALE GENOMIC DNA]</scope>
    <source>
        <strain evidence="2">CECT 7956</strain>
    </source>
</reference>
<sequence>MQIWKSSIETNYNKLAYSLALGVTESNTISVGTSISSLAYTLEGLEMVIGQSLARILGFSISASVTAISTIPFLVTSDQNKDYGAGVLEPYLLAVKLPVVVPVNISIDIDHALPTGINGNCIVYVIWGPNFEHYKNPPHPIEVAKYGMTC</sequence>
<dbReference type="Proteomes" id="UP001595616">
    <property type="component" value="Unassembled WGS sequence"/>
</dbReference>
<protein>
    <submittedName>
        <fullName evidence="1">Uncharacterized protein</fullName>
    </submittedName>
</protein>
<comment type="caution">
    <text evidence="1">The sequence shown here is derived from an EMBL/GenBank/DDBJ whole genome shotgun (WGS) entry which is preliminary data.</text>
</comment>
<dbReference type="RefSeq" id="WP_379838849.1">
    <property type="nucleotide sequence ID" value="NZ_JBHRYQ010000001.1"/>
</dbReference>
<accession>A0ABV7YYF0</accession>